<dbReference type="STRING" id="1938817.SAMN06296008_11542"/>
<keyword evidence="3 6" id="KW-0812">Transmembrane</keyword>
<evidence type="ECO:0000256" key="6">
    <source>
        <dbReference type="SAM" id="Phobius"/>
    </source>
</evidence>
<dbReference type="AlphaFoldDB" id="A0A1W2BSM4"/>
<organism evidence="7 8">
    <name type="scientific">Polynucleobacter kasalickyi</name>
    <dbReference type="NCBI Taxonomy" id="1938817"/>
    <lineage>
        <taxon>Bacteria</taxon>
        <taxon>Pseudomonadati</taxon>
        <taxon>Pseudomonadota</taxon>
        <taxon>Betaproteobacteria</taxon>
        <taxon>Burkholderiales</taxon>
        <taxon>Burkholderiaceae</taxon>
        <taxon>Polynucleobacter</taxon>
    </lineage>
</organism>
<evidence type="ECO:0000313" key="7">
    <source>
        <dbReference type="EMBL" id="SMC75881.1"/>
    </source>
</evidence>
<comment type="subcellular location">
    <subcellularLocation>
        <location evidence="1">Cell membrane</location>
        <topology evidence="1">Multi-pass membrane protein</topology>
    </subcellularLocation>
</comment>
<evidence type="ECO:0000256" key="4">
    <source>
        <dbReference type="ARBA" id="ARBA00022989"/>
    </source>
</evidence>
<reference evidence="7 8" key="1">
    <citation type="submission" date="2017-04" db="EMBL/GenBank/DDBJ databases">
        <authorList>
            <person name="Afonso C.L."/>
            <person name="Miller P.J."/>
            <person name="Scott M.A."/>
            <person name="Spackman E."/>
            <person name="Goraichik I."/>
            <person name="Dimitrov K.M."/>
            <person name="Suarez D.L."/>
            <person name="Swayne D.E."/>
        </authorList>
    </citation>
    <scope>NUCLEOTIDE SEQUENCE [LARGE SCALE GENOMIC DNA]</scope>
    <source>
        <strain evidence="7 8">VK13</strain>
    </source>
</reference>
<feature type="transmembrane region" description="Helical" evidence="6">
    <location>
        <begin position="44"/>
        <end position="64"/>
    </location>
</feature>
<keyword evidence="5 6" id="KW-0472">Membrane</keyword>
<dbReference type="Pfam" id="PF03899">
    <property type="entry name" value="ATP-synt_I"/>
    <property type="match status" value="1"/>
</dbReference>
<keyword evidence="2" id="KW-1003">Cell membrane</keyword>
<keyword evidence="4 6" id="KW-1133">Transmembrane helix</keyword>
<dbReference type="EMBL" id="FWXJ01000015">
    <property type="protein sequence ID" value="SMC75881.1"/>
    <property type="molecule type" value="Genomic_DNA"/>
</dbReference>
<dbReference type="RefSeq" id="WP_159460902.1">
    <property type="nucleotide sequence ID" value="NZ_FWXJ01000015.1"/>
</dbReference>
<feature type="transmembrane region" description="Helical" evidence="6">
    <location>
        <begin position="136"/>
        <end position="154"/>
    </location>
</feature>
<evidence type="ECO:0000256" key="3">
    <source>
        <dbReference type="ARBA" id="ARBA00022692"/>
    </source>
</evidence>
<feature type="transmembrane region" description="Helical" evidence="6">
    <location>
        <begin position="70"/>
        <end position="91"/>
    </location>
</feature>
<feature type="transmembrane region" description="Helical" evidence="6">
    <location>
        <begin position="107"/>
        <end position="130"/>
    </location>
</feature>
<proteinExistence type="predicted"/>
<evidence type="ECO:0000313" key="8">
    <source>
        <dbReference type="Proteomes" id="UP000192708"/>
    </source>
</evidence>
<dbReference type="GO" id="GO:0005886">
    <property type="term" value="C:plasma membrane"/>
    <property type="evidence" value="ECO:0007669"/>
    <property type="project" value="UniProtKB-SubCell"/>
</dbReference>
<evidence type="ECO:0000256" key="2">
    <source>
        <dbReference type="ARBA" id="ARBA00022475"/>
    </source>
</evidence>
<sequence>MQQHRDDPDKNGLFDDAFKPLNEDQAIKLFGENLKPRINSPWEIVILQCYLTILFTILVALINVKLKVEGVVISVLLGSILGVFPNVAFIMRMKISESNYKESAEKFVYTLVSAEFIKITLLLIIMFLVVSNVPQLKWLPFLGMFIITLQANWLRGLKLKFLR</sequence>
<gene>
    <name evidence="7" type="ORF">SAMN06296008_11542</name>
</gene>
<keyword evidence="8" id="KW-1185">Reference proteome</keyword>
<name>A0A1W2BSM4_9BURK</name>
<evidence type="ECO:0000256" key="1">
    <source>
        <dbReference type="ARBA" id="ARBA00004651"/>
    </source>
</evidence>
<dbReference type="OrthoDB" id="9837730at2"/>
<accession>A0A1W2BSM4</accession>
<protein>
    <submittedName>
        <fullName evidence="7">FoF1-type ATP synthase assembly protein I</fullName>
    </submittedName>
</protein>
<dbReference type="Proteomes" id="UP000192708">
    <property type="component" value="Unassembled WGS sequence"/>
</dbReference>
<dbReference type="InterPro" id="IPR005598">
    <property type="entry name" value="ATP_synth_I"/>
</dbReference>
<evidence type="ECO:0000256" key="5">
    <source>
        <dbReference type="ARBA" id="ARBA00023136"/>
    </source>
</evidence>